<organism evidence="6 7">
    <name type="scientific">Marilutibacter spongiae</name>
    <dbReference type="NCBI Taxonomy" id="2025720"/>
    <lineage>
        <taxon>Bacteria</taxon>
        <taxon>Pseudomonadati</taxon>
        <taxon>Pseudomonadota</taxon>
        <taxon>Gammaproteobacteria</taxon>
        <taxon>Lysobacterales</taxon>
        <taxon>Lysobacteraceae</taxon>
        <taxon>Marilutibacter</taxon>
    </lineage>
</organism>
<reference evidence="6 7" key="1">
    <citation type="submission" date="2020-08" db="EMBL/GenBank/DDBJ databases">
        <authorList>
            <person name="Xu S."/>
            <person name="Li A."/>
        </authorList>
    </citation>
    <scope>NUCLEOTIDE SEQUENCE [LARGE SCALE GENOMIC DNA]</scope>
    <source>
        <strain evidence="6 7">119BY6-57</strain>
    </source>
</reference>
<dbReference type="AlphaFoldDB" id="A0A7W3Y5V5"/>
<dbReference type="EMBL" id="JACHTF010000006">
    <property type="protein sequence ID" value="MBB1060434.1"/>
    <property type="molecule type" value="Genomic_DNA"/>
</dbReference>
<evidence type="ECO:0000256" key="1">
    <source>
        <dbReference type="ARBA" id="ARBA00007074"/>
    </source>
</evidence>
<sequence length="143" mass="15842">MSRVVSQARTWLGVRYLHQGRNRFGVDCVGMPHGVYRELGVDLPDFRAYGTEADPAELLARLRAALGDEVAIAPISAASLLPGDIVVFHFPRSGIPRHLGIVADRAGGGLNFIESNGNEGRVIERRLDDRYRARITHVFRRPV</sequence>
<dbReference type="GO" id="GO:0006508">
    <property type="term" value="P:proteolysis"/>
    <property type="evidence" value="ECO:0007669"/>
    <property type="project" value="UniProtKB-KW"/>
</dbReference>
<dbReference type="Pfam" id="PF00877">
    <property type="entry name" value="NLPC_P60"/>
    <property type="match status" value="1"/>
</dbReference>
<comment type="caution">
    <text evidence="6">The sequence shown here is derived from an EMBL/GenBank/DDBJ whole genome shotgun (WGS) entry which is preliminary data.</text>
</comment>
<evidence type="ECO:0000256" key="4">
    <source>
        <dbReference type="ARBA" id="ARBA00022807"/>
    </source>
</evidence>
<proteinExistence type="inferred from homology"/>
<evidence type="ECO:0000313" key="6">
    <source>
        <dbReference type="EMBL" id="MBB1060434.1"/>
    </source>
</evidence>
<dbReference type="InterPro" id="IPR038765">
    <property type="entry name" value="Papain-like_cys_pep_sf"/>
</dbReference>
<accession>A0A7W3Y5V5</accession>
<dbReference type="GO" id="GO:0008234">
    <property type="term" value="F:cysteine-type peptidase activity"/>
    <property type="evidence" value="ECO:0007669"/>
    <property type="project" value="UniProtKB-KW"/>
</dbReference>
<dbReference type="InterPro" id="IPR000064">
    <property type="entry name" value="NLP_P60_dom"/>
</dbReference>
<protein>
    <submittedName>
        <fullName evidence="6">C40 family peptidase</fullName>
    </submittedName>
</protein>
<dbReference type="Gene3D" id="3.90.1720.10">
    <property type="entry name" value="endopeptidase domain like (from Nostoc punctiforme)"/>
    <property type="match status" value="1"/>
</dbReference>
<name>A0A7W3Y5V5_9GAMM</name>
<dbReference type="RefSeq" id="WP_182686383.1">
    <property type="nucleotide sequence ID" value="NZ_JACHTF010000006.1"/>
</dbReference>
<keyword evidence="3" id="KW-0378">Hydrolase</keyword>
<evidence type="ECO:0000313" key="7">
    <source>
        <dbReference type="Proteomes" id="UP000523196"/>
    </source>
</evidence>
<evidence type="ECO:0000256" key="3">
    <source>
        <dbReference type="ARBA" id="ARBA00022801"/>
    </source>
</evidence>
<gene>
    <name evidence="6" type="ORF">H4F98_07575</name>
</gene>
<evidence type="ECO:0000259" key="5">
    <source>
        <dbReference type="PROSITE" id="PS51935"/>
    </source>
</evidence>
<feature type="domain" description="NlpC/P60" evidence="5">
    <location>
        <begin position="1"/>
        <end position="143"/>
    </location>
</feature>
<keyword evidence="2" id="KW-0645">Protease</keyword>
<evidence type="ECO:0000256" key="2">
    <source>
        <dbReference type="ARBA" id="ARBA00022670"/>
    </source>
</evidence>
<comment type="similarity">
    <text evidence="1">Belongs to the peptidase C40 family.</text>
</comment>
<keyword evidence="4" id="KW-0788">Thiol protease</keyword>
<keyword evidence="7" id="KW-1185">Reference proteome</keyword>
<dbReference type="PROSITE" id="PS51935">
    <property type="entry name" value="NLPC_P60"/>
    <property type="match status" value="1"/>
</dbReference>
<dbReference type="SUPFAM" id="SSF54001">
    <property type="entry name" value="Cysteine proteinases"/>
    <property type="match status" value="1"/>
</dbReference>
<dbReference type="Proteomes" id="UP000523196">
    <property type="component" value="Unassembled WGS sequence"/>
</dbReference>